<proteinExistence type="predicted"/>
<dbReference type="AlphaFoldDB" id="X1DYC8"/>
<gene>
    <name evidence="1" type="ORF">S01H4_43747</name>
</gene>
<dbReference type="Gene3D" id="3.40.30.10">
    <property type="entry name" value="Glutaredoxin"/>
    <property type="match status" value="1"/>
</dbReference>
<sequence length="74" mass="8703">MAKTLRYYWHPDCAGCEDLKPAFKEIAKLKGMKYREINVEKCKSKRCNSLEYVPTVYIGNKQLNLKEMDKILSE</sequence>
<protein>
    <recommendedName>
        <fullName evidence="2">Thioredoxin-like fold domain-containing protein</fullName>
    </recommendedName>
</protein>
<accession>X1DYC8</accession>
<comment type="caution">
    <text evidence="1">The sequence shown here is derived from an EMBL/GenBank/DDBJ whole genome shotgun (WGS) entry which is preliminary data.</text>
</comment>
<dbReference type="InterPro" id="IPR036249">
    <property type="entry name" value="Thioredoxin-like_sf"/>
</dbReference>
<dbReference type="SUPFAM" id="SSF52833">
    <property type="entry name" value="Thioredoxin-like"/>
    <property type="match status" value="1"/>
</dbReference>
<dbReference type="CDD" id="cd01659">
    <property type="entry name" value="TRX_superfamily"/>
    <property type="match status" value="1"/>
</dbReference>
<evidence type="ECO:0000313" key="1">
    <source>
        <dbReference type="EMBL" id="GAH01398.1"/>
    </source>
</evidence>
<name>X1DYC8_9ZZZZ</name>
<reference evidence="1" key="1">
    <citation type="journal article" date="2014" name="Front. Microbiol.">
        <title>High frequency of phylogenetically diverse reductive dehalogenase-homologous genes in deep subseafloor sedimentary metagenomes.</title>
        <authorList>
            <person name="Kawai M."/>
            <person name="Futagami T."/>
            <person name="Toyoda A."/>
            <person name="Takaki Y."/>
            <person name="Nishi S."/>
            <person name="Hori S."/>
            <person name="Arai W."/>
            <person name="Tsubouchi T."/>
            <person name="Morono Y."/>
            <person name="Uchiyama I."/>
            <person name="Ito T."/>
            <person name="Fujiyama A."/>
            <person name="Inagaki F."/>
            <person name="Takami H."/>
        </authorList>
    </citation>
    <scope>NUCLEOTIDE SEQUENCE</scope>
    <source>
        <strain evidence="1">Expedition CK06-06</strain>
    </source>
</reference>
<organism evidence="1">
    <name type="scientific">marine sediment metagenome</name>
    <dbReference type="NCBI Taxonomy" id="412755"/>
    <lineage>
        <taxon>unclassified sequences</taxon>
        <taxon>metagenomes</taxon>
        <taxon>ecological metagenomes</taxon>
    </lineage>
</organism>
<evidence type="ECO:0008006" key="2">
    <source>
        <dbReference type="Google" id="ProtNLM"/>
    </source>
</evidence>
<dbReference type="EMBL" id="BART01024169">
    <property type="protein sequence ID" value="GAH01398.1"/>
    <property type="molecule type" value="Genomic_DNA"/>
</dbReference>